<proteinExistence type="predicted"/>
<accession>A0A9W9KDU3</accession>
<dbReference type="RefSeq" id="XP_056513012.1">
    <property type="nucleotide sequence ID" value="XM_056654985.1"/>
</dbReference>
<feature type="region of interest" description="Disordered" evidence="1">
    <location>
        <begin position="745"/>
        <end position="774"/>
    </location>
</feature>
<feature type="compositionally biased region" description="Basic and acidic residues" evidence="1">
    <location>
        <begin position="36"/>
        <end position="48"/>
    </location>
</feature>
<comment type="caution">
    <text evidence="2">The sequence shown here is derived from an EMBL/GenBank/DDBJ whole genome shotgun (WGS) entry which is preliminary data.</text>
</comment>
<feature type="compositionally biased region" description="Basic and acidic residues" evidence="1">
    <location>
        <begin position="178"/>
        <end position="195"/>
    </location>
</feature>
<dbReference type="OrthoDB" id="4776522at2759"/>
<feature type="compositionally biased region" description="Acidic residues" evidence="1">
    <location>
        <begin position="765"/>
        <end position="774"/>
    </location>
</feature>
<gene>
    <name evidence="2" type="ORF">NUU61_004403</name>
</gene>
<dbReference type="EMBL" id="JAPMSZ010000005">
    <property type="protein sequence ID" value="KAJ5102181.1"/>
    <property type="molecule type" value="Genomic_DNA"/>
</dbReference>
<protein>
    <submittedName>
        <fullName evidence="2">Uncharacterized protein</fullName>
    </submittedName>
</protein>
<evidence type="ECO:0000256" key="1">
    <source>
        <dbReference type="SAM" id="MobiDB-lite"/>
    </source>
</evidence>
<feature type="region of interest" description="Disordered" evidence="1">
    <location>
        <begin position="219"/>
        <end position="294"/>
    </location>
</feature>
<organism evidence="2 3">
    <name type="scientific">Penicillium alfredii</name>
    <dbReference type="NCBI Taxonomy" id="1506179"/>
    <lineage>
        <taxon>Eukaryota</taxon>
        <taxon>Fungi</taxon>
        <taxon>Dikarya</taxon>
        <taxon>Ascomycota</taxon>
        <taxon>Pezizomycotina</taxon>
        <taxon>Eurotiomycetes</taxon>
        <taxon>Eurotiomycetidae</taxon>
        <taxon>Eurotiales</taxon>
        <taxon>Aspergillaceae</taxon>
        <taxon>Penicillium</taxon>
    </lineage>
</organism>
<dbReference type="Proteomes" id="UP001141434">
    <property type="component" value="Unassembled WGS sequence"/>
</dbReference>
<keyword evidence="3" id="KW-1185">Reference proteome</keyword>
<dbReference type="GeneID" id="81394153"/>
<feature type="compositionally biased region" description="Polar residues" evidence="1">
    <location>
        <begin position="12"/>
        <end position="34"/>
    </location>
</feature>
<sequence length="774" mass="87366">MLTAPEYPSGTHEASNQNFGESSNEAVQYGSLQETIPHDLNTHEENPQSHRMRRHSLLESRSTGTRSEGGDEQQPQHDTSFEVADEQRGLEALNCDSTNTAFSVRLISRASSSSQDDEDFDSLYDVSVDGNDGEIGETGSGRPITIELLLGHSQSSSSSSEVEAPREENILTAEEAAELEHTDSESDVEDHASSDREDEQETLEALSDMLRHHPANIAPFMSLQEPPRTNIPVLPRPIRPTLAPSPLRRVSTPDSDNSSSNSMSSEANSDAESSPGEPNAPSGTPANEREYNMRESQSLNLEYLDEELMMLSARRNQPPPSSVFDLRPRVLPVQIEDSAPLNPHIVRELRYRGRPGLSCQHDTILRYYADKELLQCPDCKGRYRYLYVCTADTEDFSVQEGQGSGEPRGSIDILSPWIIEAIKQGHYTSEQVDIMIQQKLDVLRAAKRDRNQFVSPTPSPSPSGEEGPRFIEEWIEDVSDARPTERDTAERKRQAEEHYRKMVNRSNAFIEQNSPCKMRVCAVCLPRLAECAWESIDDIVEKPYKAPPHIPEYINRPIINAAVVLNMDWTKKLSFQSWYGQVQRRNPQIDLFLVLELAVGMRLSELQGMQLITWVINRRMSGLRFFEFLRWMWSACLSRSQALHFLGMIGNSRLLRQQTRTLASSRPRREARATERGAETPLSAYPIWEEEENELGELTETPGFAYDDREPMGRRIDHHCQTVLFSAMRAGQDLDEVVIRGRVEGRATPRFPPGLPINEPQGSLEADDSDDLYT</sequence>
<reference evidence="2" key="1">
    <citation type="submission" date="2022-11" db="EMBL/GenBank/DDBJ databases">
        <authorList>
            <person name="Petersen C."/>
        </authorList>
    </citation>
    <scope>NUCLEOTIDE SEQUENCE</scope>
    <source>
        <strain evidence="2">IBT 34128</strain>
    </source>
</reference>
<dbReference type="AlphaFoldDB" id="A0A9W9KDU3"/>
<name>A0A9W9KDU3_9EURO</name>
<evidence type="ECO:0000313" key="2">
    <source>
        <dbReference type="EMBL" id="KAJ5102181.1"/>
    </source>
</evidence>
<reference evidence="2" key="2">
    <citation type="journal article" date="2023" name="IMA Fungus">
        <title>Comparative genomic study of the Penicillium genus elucidates a diverse pangenome and 15 lateral gene transfer events.</title>
        <authorList>
            <person name="Petersen C."/>
            <person name="Sorensen T."/>
            <person name="Nielsen M.R."/>
            <person name="Sondergaard T.E."/>
            <person name="Sorensen J.L."/>
            <person name="Fitzpatrick D.A."/>
            <person name="Frisvad J.C."/>
            <person name="Nielsen K.L."/>
        </authorList>
    </citation>
    <scope>NUCLEOTIDE SEQUENCE</scope>
    <source>
        <strain evidence="2">IBT 34128</strain>
    </source>
</reference>
<evidence type="ECO:0000313" key="3">
    <source>
        <dbReference type="Proteomes" id="UP001141434"/>
    </source>
</evidence>
<feature type="region of interest" description="Disordered" evidence="1">
    <location>
        <begin position="177"/>
        <end position="202"/>
    </location>
</feature>
<feature type="compositionally biased region" description="Low complexity" evidence="1">
    <location>
        <begin position="254"/>
        <end position="274"/>
    </location>
</feature>
<feature type="region of interest" description="Disordered" evidence="1">
    <location>
        <begin position="1"/>
        <end position="81"/>
    </location>
</feature>